<evidence type="ECO:0000256" key="8">
    <source>
        <dbReference type="SAM" id="MobiDB-lite"/>
    </source>
</evidence>
<gene>
    <name evidence="9" type="primary">LOC100184622</name>
</gene>
<dbReference type="AlphaFoldDB" id="F7B8Z8"/>
<dbReference type="HOGENOM" id="CLU_041196_1_0_1"/>
<dbReference type="InterPro" id="IPR011990">
    <property type="entry name" value="TPR-like_helical_dom_sf"/>
</dbReference>
<dbReference type="InterPro" id="IPR051476">
    <property type="entry name" value="Bac_ResReg_Asp_Phosphatase"/>
</dbReference>
<protein>
    <recommendedName>
        <fullName evidence="5">Tetratricopeptide repeat protein 29</fullName>
    </recommendedName>
</protein>
<dbReference type="InParanoid" id="F7B8Z8"/>
<evidence type="ECO:0000256" key="7">
    <source>
        <dbReference type="PROSITE-ProRule" id="PRU00339"/>
    </source>
</evidence>
<dbReference type="OMA" id="QLAWMSG"/>
<organism evidence="9 10">
    <name type="scientific">Ciona intestinalis</name>
    <name type="common">Transparent sea squirt</name>
    <name type="synonym">Ascidia intestinalis</name>
    <dbReference type="NCBI Taxonomy" id="7719"/>
    <lineage>
        <taxon>Eukaryota</taxon>
        <taxon>Metazoa</taxon>
        <taxon>Chordata</taxon>
        <taxon>Tunicata</taxon>
        <taxon>Ascidiacea</taxon>
        <taxon>Phlebobranchia</taxon>
        <taxon>Cionidae</taxon>
        <taxon>Ciona</taxon>
    </lineage>
</organism>
<feature type="region of interest" description="Disordered" evidence="8">
    <location>
        <begin position="385"/>
        <end position="419"/>
    </location>
</feature>
<evidence type="ECO:0000256" key="5">
    <source>
        <dbReference type="ARBA" id="ARBA00040665"/>
    </source>
</evidence>
<proteinExistence type="predicted"/>
<feature type="compositionally biased region" description="Pro residues" evidence="8">
    <location>
        <begin position="394"/>
        <end position="404"/>
    </location>
</feature>
<keyword evidence="4 7" id="KW-0802">TPR repeat</keyword>
<dbReference type="PROSITE" id="PS50005">
    <property type="entry name" value="TPR"/>
    <property type="match status" value="1"/>
</dbReference>
<sequence length="419" mass="47631">MSKVDTSIYRNSYKHNMCVEMLKEGFHKSFEELFNLIEQRKRKRLEAGVDSVLWHEKSLEEQSEKLDQLWLHLTKAEAALRVGKWEEVYAARHQLAQFFLSTGDQWLSDHFFKSALETSLNIRLDGGRREAEANCNIGLALERNEQYKLSAEHLEKFHQLSVGRNWTDEASLPHSSAACQHLSRIYTALSDATSDLQEKQNYLNKAYSVAKEGSDPMQEAKAALKLGQNYELMKDSETAIEYLNHSLETAQDLHDNELIGEACEALAKSHQTQGNVSRSIECLEIFAQTSRDSGRKTELVNACNCLGVIYNTMGHYDNAVDHFTSAYQVSNELGELSEKSAVLLGVAQGNAMLNAFKHNMEIPRRHMMDRIIDWKNERCNEFGNPLPTVHMSQPPTPPRVPDPTEPFRQVEGSDLIVTE</sequence>
<feature type="repeat" description="TPR" evidence="7">
    <location>
        <begin position="300"/>
        <end position="333"/>
    </location>
</feature>
<dbReference type="GO" id="GO:0005737">
    <property type="term" value="C:cytoplasm"/>
    <property type="evidence" value="ECO:0007669"/>
    <property type="project" value="UniProtKB-SubCell"/>
</dbReference>
<keyword evidence="3" id="KW-0677">Repeat</keyword>
<evidence type="ECO:0000313" key="9">
    <source>
        <dbReference type="Ensembl" id="ENSCINP00000010136.3"/>
    </source>
</evidence>
<dbReference type="GeneTree" id="ENSGT00390000008611"/>
<name>F7B8Z8_CIOIN</name>
<reference evidence="9" key="4">
    <citation type="submission" date="2025-09" db="UniProtKB">
        <authorList>
            <consortium name="Ensembl"/>
        </authorList>
    </citation>
    <scope>IDENTIFICATION</scope>
</reference>
<dbReference type="SUPFAM" id="SSF48452">
    <property type="entry name" value="TPR-like"/>
    <property type="match status" value="1"/>
</dbReference>
<evidence type="ECO:0000256" key="4">
    <source>
        <dbReference type="ARBA" id="ARBA00022803"/>
    </source>
</evidence>
<evidence type="ECO:0000313" key="10">
    <source>
        <dbReference type="Proteomes" id="UP000008144"/>
    </source>
</evidence>
<evidence type="ECO:0000256" key="2">
    <source>
        <dbReference type="ARBA" id="ARBA00022490"/>
    </source>
</evidence>
<dbReference type="PANTHER" id="PTHR46630:SF1">
    <property type="entry name" value="TETRATRICOPEPTIDE REPEAT PROTEIN 29"/>
    <property type="match status" value="1"/>
</dbReference>
<dbReference type="SMART" id="SM00028">
    <property type="entry name" value="TPR"/>
    <property type="match status" value="3"/>
</dbReference>
<reference evidence="9" key="2">
    <citation type="journal article" date="2008" name="Genome Biol.">
        <title>Improved genome assembly and evidence-based global gene model set for the chordate Ciona intestinalis: new insight into intron and operon populations.</title>
        <authorList>
            <person name="Satou Y."/>
            <person name="Mineta K."/>
            <person name="Ogasawara M."/>
            <person name="Sasakura Y."/>
            <person name="Shoguchi E."/>
            <person name="Ueno K."/>
            <person name="Yamada L."/>
            <person name="Matsumoto J."/>
            <person name="Wasserscheid J."/>
            <person name="Dewar K."/>
            <person name="Wiley G.B."/>
            <person name="Macmil S.L."/>
            <person name="Roe B.A."/>
            <person name="Zeller R.W."/>
            <person name="Hastings K.E."/>
            <person name="Lemaire P."/>
            <person name="Lindquist E."/>
            <person name="Endo T."/>
            <person name="Hotta K."/>
            <person name="Inaba K."/>
        </authorList>
    </citation>
    <scope>NUCLEOTIDE SEQUENCE [LARGE SCALE GENOMIC DNA]</scope>
    <source>
        <strain evidence="9">wild type</strain>
    </source>
</reference>
<dbReference type="EMBL" id="EAAA01001421">
    <property type="status" value="NOT_ANNOTATED_CDS"/>
    <property type="molecule type" value="Genomic_DNA"/>
</dbReference>
<dbReference type="PANTHER" id="PTHR46630">
    <property type="entry name" value="TETRATRICOPEPTIDE REPEAT PROTEIN 29"/>
    <property type="match status" value="1"/>
</dbReference>
<dbReference type="GO" id="GO:0005929">
    <property type="term" value="C:cilium"/>
    <property type="evidence" value="ECO:0000318"/>
    <property type="project" value="GO_Central"/>
</dbReference>
<accession>F7B8Z8</accession>
<dbReference type="GO" id="GO:0003341">
    <property type="term" value="P:cilium movement"/>
    <property type="evidence" value="ECO:0000318"/>
    <property type="project" value="GO_Central"/>
</dbReference>
<dbReference type="Ensembl" id="ENSCINT00000010136.3">
    <property type="protein sequence ID" value="ENSCINP00000010136.3"/>
    <property type="gene ID" value="ENSCING00000004914.3"/>
</dbReference>
<comment type="subcellular location">
    <subcellularLocation>
        <location evidence="1">Cytoplasm</location>
    </subcellularLocation>
</comment>
<comment type="function">
    <text evidence="6">Axonemal protein which is implicated in axonemal and/or peri-axonemal structure assembly and regulates flagellum assembly and beating and therefore sperm motility.</text>
</comment>
<evidence type="ECO:0000256" key="1">
    <source>
        <dbReference type="ARBA" id="ARBA00004496"/>
    </source>
</evidence>
<evidence type="ECO:0000256" key="3">
    <source>
        <dbReference type="ARBA" id="ARBA00022737"/>
    </source>
</evidence>
<dbReference type="Proteomes" id="UP000008144">
    <property type="component" value="Chromosome 2"/>
</dbReference>
<dbReference type="Gene3D" id="1.25.40.10">
    <property type="entry name" value="Tetratricopeptide repeat domain"/>
    <property type="match status" value="1"/>
</dbReference>
<dbReference type="Pfam" id="PF13181">
    <property type="entry name" value="TPR_8"/>
    <property type="match status" value="1"/>
</dbReference>
<dbReference type="InterPro" id="IPR019734">
    <property type="entry name" value="TPR_rpt"/>
</dbReference>
<reference evidence="10" key="1">
    <citation type="journal article" date="2002" name="Science">
        <title>The draft genome of Ciona intestinalis: insights into chordate and vertebrate origins.</title>
        <authorList>
            <person name="Dehal P."/>
            <person name="Satou Y."/>
            <person name="Campbell R.K."/>
            <person name="Chapman J."/>
            <person name="Degnan B."/>
            <person name="De Tomaso A."/>
            <person name="Davidson B."/>
            <person name="Di Gregorio A."/>
            <person name="Gelpke M."/>
            <person name="Goodstein D.M."/>
            <person name="Harafuji N."/>
            <person name="Hastings K.E."/>
            <person name="Ho I."/>
            <person name="Hotta K."/>
            <person name="Huang W."/>
            <person name="Kawashima T."/>
            <person name="Lemaire P."/>
            <person name="Martinez D."/>
            <person name="Meinertzhagen I.A."/>
            <person name="Necula S."/>
            <person name="Nonaka M."/>
            <person name="Putnam N."/>
            <person name="Rash S."/>
            <person name="Saiga H."/>
            <person name="Satake M."/>
            <person name="Terry A."/>
            <person name="Yamada L."/>
            <person name="Wang H.G."/>
            <person name="Awazu S."/>
            <person name="Azumi K."/>
            <person name="Boore J."/>
            <person name="Branno M."/>
            <person name="Chin-Bow S."/>
            <person name="DeSantis R."/>
            <person name="Doyle S."/>
            <person name="Francino P."/>
            <person name="Keys D.N."/>
            <person name="Haga S."/>
            <person name="Hayashi H."/>
            <person name="Hino K."/>
            <person name="Imai K.S."/>
            <person name="Inaba K."/>
            <person name="Kano S."/>
            <person name="Kobayashi K."/>
            <person name="Kobayashi M."/>
            <person name="Lee B.I."/>
            <person name="Makabe K.W."/>
            <person name="Manohar C."/>
            <person name="Matassi G."/>
            <person name="Medina M."/>
            <person name="Mochizuki Y."/>
            <person name="Mount S."/>
            <person name="Morishita T."/>
            <person name="Miura S."/>
            <person name="Nakayama A."/>
            <person name="Nishizaka S."/>
            <person name="Nomoto H."/>
            <person name="Ohta F."/>
            <person name="Oishi K."/>
            <person name="Rigoutsos I."/>
            <person name="Sano M."/>
            <person name="Sasaki A."/>
            <person name="Sasakura Y."/>
            <person name="Shoguchi E."/>
            <person name="Shin-i T."/>
            <person name="Spagnuolo A."/>
            <person name="Stainier D."/>
            <person name="Suzuki M.M."/>
            <person name="Tassy O."/>
            <person name="Takatori N."/>
            <person name="Tokuoka M."/>
            <person name="Yagi K."/>
            <person name="Yoshizaki F."/>
            <person name="Wada S."/>
            <person name="Zhang C."/>
            <person name="Hyatt P.D."/>
            <person name="Larimer F."/>
            <person name="Detter C."/>
            <person name="Doggett N."/>
            <person name="Glavina T."/>
            <person name="Hawkins T."/>
            <person name="Richardson P."/>
            <person name="Lucas S."/>
            <person name="Kohara Y."/>
            <person name="Levine M."/>
            <person name="Satoh N."/>
            <person name="Rokhsar D.S."/>
        </authorList>
    </citation>
    <scope>NUCLEOTIDE SEQUENCE [LARGE SCALE GENOMIC DNA]</scope>
</reference>
<keyword evidence="2" id="KW-0963">Cytoplasm</keyword>
<keyword evidence="10" id="KW-1185">Reference proteome</keyword>
<evidence type="ECO:0000256" key="6">
    <source>
        <dbReference type="ARBA" id="ARBA00044739"/>
    </source>
</evidence>
<dbReference type="STRING" id="7719.ENSCINP00000010136"/>
<reference evidence="9" key="3">
    <citation type="submission" date="2025-08" db="UniProtKB">
        <authorList>
            <consortium name="Ensembl"/>
        </authorList>
    </citation>
    <scope>IDENTIFICATION</scope>
</reference>